<comment type="caution">
    <text evidence="2">The sequence shown here is derived from an EMBL/GenBank/DDBJ whole genome shotgun (WGS) entry which is preliminary data.</text>
</comment>
<dbReference type="Proteomes" id="UP000698335">
    <property type="component" value="Unassembled WGS sequence"/>
</dbReference>
<evidence type="ECO:0000313" key="2">
    <source>
        <dbReference type="EMBL" id="MBF4807157.1"/>
    </source>
</evidence>
<feature type="coiled-coil region" evidence="1">
    <location>
        <begin position="73"/>
        <end position="100"/>
    </location>
</feature>
<accession>A0A930YSP4</accession>
<protein>
    <submittedName>
        <fullName evidence="2">Uncharacterized protein</fullName>
    </submittedName>
</protein>
<organism evidence="2 3">
    <name type="scientific">Lancefieldella rimae</name>
    <dbReference type="NCBI Taxonomy" id="1383"/>
    <lineage>
        <taxon>Bacteria</taxon>
        <taxon>Bacillati</taxon>
        <taxon>Actinomycetota</taxon>
        <taxon>Coriobacteriia</taxon>
        <taxon>Coriobacteriales</taxon>
        <taxon>Atopobiaceae</taxon>
        <taxon>Lancefieldella</taxon>
    </lineage>
</organism>
<gene>
    <name evidence="2" type="ORF">HXK26_00425</name>
</gene>
<sequence>MDTEENIRLEHRRLDIKDQHLYDAKRLLMQVEEEQECYCMELDRILNELLQCNNHLGLNNIYMRFTYVREYLAETMEDCNKDIRKQMQFLEDARFELKRRLRNL</sequence>
<evidence type="ECO:0000256" key="1">
    <source>
        <dbReference type="SAM" id="Coils"/>
    </source>
</evidence>
<name>A0A930YSP4_9ACTN</name>
<proteinExistence type="predicted"/>
<reference evidence="2" key="1">
    <citation type="submission" date="2020-04" db="EMBL/GenBank/DDBJ databases">
        <title>Deep metagenomics examines the oral microbiome during advanced dental caries in children, revealing novel taxa and co-occurrences with host molecules.</title>
        <authorList>
            <person name="Baker J.L."/>
            <person name="Morton J.T."/>
            <person name="Dinis M."/>
            <person name="Alvarez R."/>
            <person name="Tran N.C."/>
            <person name="Knight R."/>
            <person name="Edlund A."/>
        </authorList>
    </citation>
    <scope>NUCLEOTIDE SEQUENCE</scope>
    <source>
        <strain evidence="2">JCVI_38_bin.5</strain>
    </source>
</reference>
<dbReference type="AlphaFoldDB" id="A0A930YSP4"/>
<dbReference type="EMBL" id="JABZGW010000005">
    <property type="protein sequence ID" value="MBF4807157.1"/>
    <property type="molecule type" value="Genomic_DNA"/>
</dbReference>
<evidence type="ECO:0000313" key="3">
    <source>
        <dbReference type="Proteomes" id="UP000698335"/>
    </source>
</evidence>
<keyword evidence="1" id="KW-0175">Coiled coil</keyword>